<keyword evidence="3" id="KW-1185">Reference proteome</keyword>
<feature type="compositionally biased region" description="Acidic residues" evidence="1">
    <location>
        <begin position="382"/>
        <end position="397"/>
    </location>
</feature>
<sequence>MLENTCGNNQYDTDSKIVSDQQNKLDMDNTTKENVIESALKCDSDFNRGKRNQSRINNIREYILHFNNQTTRDLKKMKDILQTHIADENKTLIKKQNRNKDIFKEVVQNISKIRDVNKMPEDILIQQKSRGNLKKRSIAHLFSSEISYDDNVDGDPSYAQASIQHNNPTSSYELSVHLNSNDLNSNSVSRESIEETDSGEYDSRTDSFETQSITGLSDSNSQLDSTDYISAIRSSETSNGVSSSENSNSISLRESVIPAGSTESSLHSRSNEISESTDSGELDMSSSSPVTPAGSTVSDTPTWPDSSSESNDISDSSLSSEYNDPMDSSQSKGQNKSMESSNGSDSSESSESNSSISSEESDKRSSDPRDQSNSNSQHKEEDYDLGDATEGADDVAS</sequence>
<feature type="region of interest" description="Disordered" evidence="1">
    <location>
        <begin position="180"/>
        <end position="206"/>
    </location>
</feature>
<accession>A0AAD1SGY4</accession>
<gene>
    <name evidence="2" type="ORF">PECUL_23A050362</name>
</gene>
<proteinExistence type="predicted"/>
<feature type="compositionally biased region" description="Low complexity" evidence="1">
    <location>
        <begin position="337"/>
        <end position="358"/>
    </location>
</feature>
<evidence type="ECO:0000313" key="3">
    <source>
        <dbReference type="Proteomes" id="UP001295444"/>
    </source>
</evidence>
<feature type="compositionally biased region" description="Basic and acidic residues" evidence="1">
    <location>
        <begin position="360"/>
        <end position="370"/>
    </location>
</feature>
<reference evidence="2" key="1">
    <citation type="submission" date="2022-03" db="EMBL/GenBank/DDBJ databases">
        <authorList>
            <person name="Alioto T."/>
            <person name="Alioto T."/>
            <person name="Gomez Garrido J."/>
        </authorList>
    </citation>
    <scope>NUCLEOTIDE SEQUENCE</scope>
</reference>
<feature type="compositionally biased region" description="Low complexity" evidence="1">
    <location>
        <begin position="180"/>
        <end position="189"/>
    </location>
</feature>
<evidence type="ECO:0000256" key="1">
    <source>
        <dbReference type="SAM" id="MobiDB-lite"/>
    </source>
</evidence>
<feature type="compositionally biased region" description="Low complexity" evidence="1">
    <location>
        <begin position="305"/>
        <end position="320"/>
    </location>
</feature>
<evidence type="ECO:0000313" key="2">
    <source>
        <dbReference type="EMBL" id="CAH2301386.1"/>
    </source>
</evidence>
<feature type="compositionally biased region" description="Polar residues" evidence="1">
    <location>
        <begin position="261"/>
        <end position="304"/>
    </location>
</feature>
<feature type="region of interest" description="Disordered" evidence="1">
    <location>
        <begin position="235"/>
        <end position="397"/>
    </location>
</feature>
<feature type="compositionally biased region" description="Polar residues" evidence="1">
    <location>
        <begin position="326"/>
        <end position="336"/>
    </location>
</feature>
<feature type="compositionally biased region" description="Low complexity" evidence="1">
    <location>
        <begin position="235"/>
        <end position="255"/>
    </location>
</feature>
<organism evidence="2 3">
    <name type="scientific">Pelobates cultripes</name>
    <name type="common">Western spadefoot toad</name>
    <dbReference type="NCBI Taxonomy" id="61616"/>
    <lineage>
        <taxon>Eukaryota</taxon>
        <taxon>Metazoa</taxon>
        <taxon>Chordata</taxon>
        <taxon>Craniata</taxon>
        <taxon>Vertebrata</taxon>
        <taxon>Euteleostomi</taxon>
        <taxon>Amphibia</taxon>
        <taxon>Batrachia</taxon>
        <taxon>Anura</taxon>
        <taxon>Pelobatoidea</taxon>
        <taxon>Pelobatidae</taxon>
        <taxon>Pelobates</taxon>
    </lineage>
</organism>
<protein>
    <submittedName>
        <fullName evidence="2">Uncharacterized protein</fullName>
    </submittedName>
</protein>
<name>A0AAD1SGY4_PELCU</name>
<dbReference type="Proteomes" id="UP001295444">
    <property type="component" value="Chromosome 06"/>
</dbReference>
<dbReference type="EMBL" id="OW240917">
    <property type="protein sequence ID" value="CAH2301386.1"/>
    <property type="molecule type" value="Genomic_DNA"/>
</dbReference>
<dbReference type="AlphaFoldDB" id="A0AAD1SGY4"/>